<sequence>MALAVYTKQPKALVASILKAIDTGAVTSWKHLNAATLELHHTTEPLAGAAFFKVGVNEDESGDPVVFFGMNHKTADTDNRQAIYATLHGALAQFLLANFSAQIDEITISPRLRNHH</sequence>
<evidence type="ECO:0000313" key="2">
    <source>
        <dbReference type="Proteomes" id="UP000294692"/>
    </source>
</evidence>
<accession>A0A4R3V1F9</accession>
<proteinExistence type="predicted"/>
<comment type="caution">
    <text evidence="1">The sequence shown here is derived from an EMBL/GenBank/DDBJ whole genome shotgun (WGS) entry which is preliminary data.</text>
</comment>
<organism evidence="1 2">
    <name type="scientific">Paracandidimonas soli</name>
    <dbReference type="NCBI Taxonomy" id="1917182"/>
    <lineage>
        <taxon>Bacteria</taxon>
        <taxon>Pseudomonadati</taxon>
        <taxon>Pseudomonadota</taxon>
        <taxon>Betaproteobacteria</taxon>
        <taxon>Burkholderiales</taxon>
        <taxon>Alcaligenaceae</taxon>
        <taxon>Paracandidimonas</taxon>
    </lineage>
</organism>
<dbReference type="OrthoDB" id="8453922at2"/>
<name>A0A4R3V1F9_9BURK</name>
<protein>
    <submittedName>
        <fullName evidence="1">Uncharacterized protein</fullName>
    </submittedName>
</protein>
<keyword evidence="2" id="KW-1185">Reference proteome</keyword>
<reference evidence="1 2" key="1">
    <citation type="submission" date="2019-03" db="EMBL/GenBank/DDBJ databases">
        <title>Genomic Encyclopedia of Type Strains, Phase IV (KMG-IV): sequencing the most valuable type-strain genomes for metagenomic binning, comparative biology and taxonomic classification.</title>
        <authorList>
            <person name="Goeker M."/>
        </authorList>
    </citation>
    <scope>NUCLEOTIDE SEQUENCE [LARGE SCALE GENOMIC DNA]</scope>
    <source>
        <strain evidence="1 2">DSM 100048</strain>
    </source>
</reference>
<evidence type="ECO:0000313" key="1">
    <source>
        <dbReference type="EMBL" id="TCU97261.1"/>
    </source>
</evidence>
<dbReference type="AlphaFoldDB" id="A0A4R3V1F9"/>
<dbReference type="Proteomes" id="UP000294692">
    <property type="component" value="Unassembled WGS sequence"/>
</dbReference>
<dbReference type="RefSeq" id="WP_132477357.1">
    <property type="nucleotide sequence ID" value="NZ_JBHRVM010000001.1"/>
</dbReference>
<gene>
    <name evidence="1" type="ORF">EV686_106143</name>
</gene>
<dbReference type="EMBL" id="SMBX01000006">
    <property type="protein sequence ID" value="TCU97261.1"/>
    <property type="molecule type" value="Genomic_DNA"/>
</dbReference>